<organism evidence="3 4">
    <name type="scientific">Aspergillus keveii</name>
    <dbReference type="NCBI Taxonomy" id="714993"/>
    <lineage>
        <taxon>Eukaryota</taxon>
        <taxon>Fungi</taxon>
        <taxon>Dikarya</taxon>
        <taxon>Ascomycota</taxon>
        <taxon>Pezizomycotina</taxon>
        <taxon>Eurotiomycetes</taxon>
        <taxon>Eurotiomycetidae</taxon>
        <taxon>Eurotiales</taxon>
        <taxon>Aspergillaceae</taxon>
        <taxon>Aspergillus</taxon>
        <taxon>Aspergillus subgen. Nidulantes</taxon>
    </lineage>
</organism>
<dbReference type="InterPro" id="IPR035994">
    <property type="entry name" value="Nucleoside_phosphorylase_sf"/>
</dbReference>
<dbReference type="SUPFAM" id="SSF53167">
    <property type="entry name" value="Purine and uridine phosphorylases"/>
    <property type="match status" value="1"/>
</dbReference>
<dbReference type="Gene3D" id="3.40.50.1580">
    <property type="entry name" value="Nucleoside phosphorylase domain"/>
    <property type="match status" value="1"/>
</dbReference>
<sequence>MSPKRQLRHESYTVALICPLRVELSAARYMLDEEHAPLPQNPHDENVYVLGSMCGHNVVIGSFPDGFMGLTPTAMIEAHLIRTFTEVELCLVVGIGGGIPSTTTDIRLGDVVVSDPKGALGGVVRHDCDHPTAERSDRKKYPSPPAPEWGPVLTKMQSDHRAWAPRIDELISEMFWRHPCLREQYTRPPSASDVLFPKSYVHPRKGSTCASCDKTMALSRSPRASPNTSQVFFGLIVSGNSVIKNGVTRDEIEEKFKGALCFEMEAAGVISDLKCIIIRGIADYSDSHKNDDWHGYAAAAAAAMAKEMLTYVAPMSI</sequence>
<evidence type="ECO:0000259" key="2">
    <source>
        <dbReference type="Pfam" id="PF01048"/>
    </source>
</evidence>
<dbReference type="PANTHER" id="PTHR46082:SF11">
    <property type="entry name" value="AAA+ ATPASE DOMAIN-CONTAINING PROTEIN-RELATED"/>
    <property type="match status" value="1"/>
</dbReference>
<keyword evidence="4" id="KW-1185">Reference proteome</keyword>
<evidence type="ECO:0000313" key="3">
    <source>
        <dbReference type="EMBL" id="KAL2783275.1"/>
    </source>
</evidence>
<comment type="caution">
    <text evidence="3">The sequence shown here is derived from an EMBL/GenBank/DDBJ whole genome shotgun (WGS) entry which is preliminary data.</text>
</comment>
<evidence type="ECO:0000313" key="4">
    <source>
        <dbReference type="Proteomes" id="UP001610563"/>
    </source>
</evidence>
<dbReference type="InterPro" id="IPR000845">
    <property type="entry name" value="Nucleoside_phosphorylase_d"/>
</dbReference>
<dbReference type="Proteomes" id="UP001610563">
    <property type="component" value="Unassembled WGS sequence"/>
</dbReference>
<evidence type="ECO:0000256" key="1">
    <source>
        <dbReference type="SAM" id="MobiDB-lite"/>
    </source>
</evidence>
<feature type="domain" description="Nucleoside phosphorylase" evidence="2">
    <location>
        <begin position="15"/>
        <end position="151"/>
    </location>
</feature>
<dbReference type="Pfam" id="PF01048">
    <property type="entry name" value="PNP_UDP_1"/>
    <property type="match status" value="1"/>
</dbReference>
<gene>
    <name evidence="3" type="ORF">BJX66DRAFT_134631</name>
</gene>
<dbReference type="PANTHER" id="PTHR46082">
    <property type="entry name" value="ATP/GTP-BINDING PROTEIN-RELATED"/>
    <property type="match status" value="1"/>
</dbReference>
<feature type="compositionally biased region" description="Basic and acidic residues" evidence="1">
    <location>
        <begin position="125"/>
        <end position="140"/>
    </location>
</feature>
<name>A0ABR4FJ57_9EURO</name>
<feature type="region of interest" description="Disordered" evidence="1">
    <location>
        <begin position="125"/>
        <end position="151"/>
    </location>
</feature>
<reference evidence="3 4" key="1">
    <citation type="submission" date="2024-07" db="EMBL/GenBank/DDBJ databases">
        <title>Section-level genome sequencing and comparative genomics of Aspergillus sections Usti and Cavernicolus.</title>
        <authorList>
            <consortium name="Lawrence Berkeley National Laboratory"/>
            <person name="Nybo J.L."/>
            <person name="Vesth T.C."/>
            <person name="Theobald S."/>
            <person name="Frisvad J.C."/>
            <person name="Larsen T.O."/>
            <person name="Kjaerboelling I."/>
            <person name="Rothschild-Mancinelli K."/>
            <person name="Lyhne E.K."/>
            <person name="Kogle M.E."/>
            <person name="Barry K."/>
            <person name="Clum A."/>
            <person name="Na H."/>
            <person name="Ledsgaard L."/>
            <person name="Lin J."/>
            <person name="Lipzen A."/>
            <person name="Kuo A."/>
            <person name="Riley R."/>
            <person name="Mondo S."/>
            <person name="Labutti K."/>
            <person name="Haridas S."/>
            <person name="Pangalinan J."/>
            <person name="Salamov A.A."/>
            <person name="Simmons B.A."/>
            <person name="Magnuson J.K."/>
            <person name="Chen J."/>
            <person name="Drula E."/>
            <person name="Henrissat B."/>
            <person name="Wiebenga A."/>
            <person name="Lubbers R.J."/>
            <person name="Gomes A.C."/>
            <person name="Makela M.R."/>
            <person name="Stajich J."/>
            <person name="Grigoriev I.V."/>
            <person name="Mortensen U.H."/>
            <person name="De Vries R.P."/>
            <person name="Baker S.E."/>
            <person name="Andersen M.R."/>
        </authorList>
    </citation>
    <scope>NUCLEOTIDE SEQUENCE [LARGE SCALE GENOMIC DNA]</scope>
    <source>
        <strain evidence="3 4">CBS 209.92</strain>
    </source>
</reference>
<accession>A0ABR4FJ57</accession>
<dbReference type="EMBL" id="JBFTWV010000251">
    <property type="protein sequence ID" value="KAL2783275.1"/>
    <property type="molecule type" value="Genomic_DNA"/>
</dbReference>
<proteinExistence type="predicted"/>
<protein>
    <submittedName>
        <fullName evidence="3">Purine and uridine phosphorylase</fullName>
    </submittedName>
</protein>
<dbReference type="InterPro" id="IPR053137">
    <property type="entry name" value="NLR-like"/>
</dbReference>